<dbReference type="GO" id="GO:0048500">
    <property type="term" value="C:signal recognition particle"/>
    <property type="evidence" value="ECO:0007669"/>
    <property type="project" value="UniProtKB-UniRule"/>
</dbReference>
<keyword evidence="4 5" id="KW-0687">Ribonucleoprotein</keyword>
<dbReference type="GO" id="GO:0006617">
    <property type="term" value="P:SRP-dependent cotranslational protein targeting to membrane, signal sequence recognition"/>
    <property type="evidence" value="ECO:0007669"/>
    <property type="project" value="TreeGrafter"/>
</dbReference>
<sequence>MKEMIIWPAYIDIKRTKNEGRKVPKEFAVANPKLKDIADKIKKMGLEHSIEIKKSYPMEPWEICGYIKVKLDKNTSKLQILKEISKNMK</sequence>
<dbReference type="InterPro" id="IPR002778">
    <property type="entry name" value="Signal_recog_particle_SRP19"/>
</dbReference>
<comment type="caution">
    <text evidence="6">The sequence shown here is derived from an EMBL/GenBank/DDBJ whole genome shotgun (WGS) entry which is preliminary data.</text>
</comment>
<evidence type="ECO:0000256" key="3">
    <source>
        <dbReference type="ARBA" id="ARBA00023135"/>
    </source>
</evidence>
<evidence type="ECO:0000313" key="6">
    <source>
        <dbReference type="EMBL" id="MBA2862137.1"/>
    </source>
</evidence>
<dbReference type="PANTHER" id="PTHR17453">
    <property type="entry name" value="SIGNAL RECOGNITION PARTICLE 19 KD PROTEIN"/>
    <property type="match status" value="1"/>
</dbReference>
<dbReference type="Proteomes" id="UP000533207">
    <property type="component" value="Unassembled WGS sequence"/>
</dbReference>
<evidence type="ECO:0000256" key="5">
    <source>
        <dbReference type="HAMAP-Rule" id="MF_00305"/>
    </source>
</evidence>
<organism evidence="6 7">
    <name type="scientific">Methanococcus maripaludis</name>
    <name type="common">Methanococcus deltae</name>
    <dbReference type="NCBI Taxonomy" id="39152"/>
    <lineage>
        <taxon>Archaea</taxon>
        <taxon>Methanobacteriati</taxon>
        <taxon>Methanobacteriota</taxon>
        <taxon>Methanomada group</taxon>
        <taxon>Methanococci</taxon>
        <taxon>Methanococcales</taxon>
        <taxon>Methanococcaceae</taxon>
        <taxon>Methanococcus</taxon>
    </lineage>
</organism>
<dbReference type="RefSeq" id="WP_011976763.1">
    <property type="nucleotide sequence ID" value="NZ_JACDUL010000002.1"/>
</dbReference>
<proteinExistence type="inferred from homology"/>
<comment type="subcellular location">
    <subcellularLocation>
        <location evidence="1 5">Cytoplasm</location>
    </subcellularLocation>
</comment>
<dbReference type="InterPro" id="IPR022938">
    <property type="entry name" value="SRP19_arc-type"/>
</dbReference>
<dbReference type="SMR" id="A0A7J9PHG5"/>
<dbReference type="HAMAP" id="MF_00305">
    <property type="entry name" value="SRP19"/>
    <property type="match status" value="1"/>
</dbReference>
<dbReference type="AlphaFoldDB" id="A0A7J9PHG5"/>
<keyword evidence="5" id="KW-0694">RNA-binding</keyword>
<comment type="function">
    <text evidence="5">Involved in targeting and insertion of nascent membrane proteins into the cytoplasmic membrane. Binds directly to 7S RNA and mediates binding of the 54 kDa subunit of the SRP.</text>
</comment>
<dbReference type="Pfam" id="PF01922">
    <property type="entry name" value="SRP19"/>
    <property type="match status" value="1"/>
</dbReference>
<protein>
    <recommendedName>
        <fullName evidence="5">Signal recognition particle 19 kDa protein</fullName>
        <shortName evidence="5">SRP19</shortName>
    </recommendedName>
</protein>
<evidence type="ECO:0000256" key="4">
    <source>
        <dbReference type="ARBA" id="ARBA00023274"/>
    </source>
</evidence>
<evidence type="ECO:0000313" key="7">
    <source>
        <dbReference type="Proteomes" id="UP000533207"/>
    </source>
</evidence>
<dbReference type="EMBL" id="JACDUL010000002">
    <property type="protein sequence ID" value="MBA2862137.1"/>
    <property type="molecule type" value="Genomic_DNA"/>
</dbReference>
<gene>
    <name evidence="5" type="primary">srp19</name>
    <name evidence="6" type="ORF">HNP90_001016</name>
</gene>
<dbReference type="GO" id="GO:0008312">
    <property type="term" value="F:7S RNA binding"/>
    <property type="evidence" value="ECO:0007669"/>
    <property type="project" value="UniProtKB-UniRule"/>
</dbReference>
<comment type="subunit">
    <text evidence="5">Part of the signal recognition particle protein translocation system, which is composed of SRP and FtsY. Archaeal SRP consists of a 7S RNA molecule of 300 nucleotides and two protein subunits: SRP54 and SRP19.</text>
</comment>
<dbReference type="SUPFAM" id="SSF69695">
    <property type="entry name" value="SRP19"/>
    <property type="match status" value="1"/>
</dbReference>
<evidence type="ECO:0000256" key="1">
    <source>
        <dbReference type="ARBA" id="ARBA00004496"/>
    </source>
</evidence>
<dbReference type="InterPro" id="IPR036521">
    <property type="entry name" value="SRP19-like_sf"/>
</dbReference>
<dbReference type="Gene3D" id="3.30.56.30">
    <property type="entry name" value="Signal recognition particle, SRP19-like subunit"/>
    <property type="match status" value="1"/>
</dbReference>
<dbReference type="PANTHER" id="PTHR17453:SF0">
    <property type="entry name" value="SIGNAL RECOGNITION PARTICLE 19 KDA PROTEIN"/>
    <property type="match status" value="1"/>
</dbReference>
<keyword evidence="2 5" id="KW-0963">Cytoplasm</keyword>
<accession>A0A7J9PHG5</accession>
<reference evidence="6 7" key="1">
    <citation type="submission" date="2020-07" db="EMBL/GenBank/DDBJ databases">
        <title>Genomic Encyclopedia of Type Strains, Phase IV (KMG-V): Genome sequencing to study the core and pangenomes of soil and plant-associated prokaryotes.</title>
        <authorList>
            <person name="Whitman W."/>
        </authorList>
    </citation>
    <scope>NUCLEOTIDE SEQUENCE [LARGE SCALE GENOMIC DNA]</scope>
    <source>
        <strain evidence="6 7">C8</strain>
    </source>
</reference>
<comment type="similarity">
    <text evidence="5">Belongs to the SRP19 family.</text>
</comment>
<name>A0A7J9PHG5_METMI</name>
<keyword evidence="3 5" id="KW-0733">Signal recognition particle</keyword>
<evidence type="ECO:0000256" key="2">
    <source>
        <dbReference type="ARBA" id="ARBA00022490"/>
    </source>
</evidence>